<organism evidence="1 2">
    <name type="scientific">Amycolatopsis bartoniae</name>
    <dbReference type="NCBI Taxonomy" id="941986"/>
    <lineage>
        <taxon>Bacteria</taxon>
        <taxon>Bacillati</taxon>
        <taxon>Actinomycetota</taxon>
        <taxon>Actinomycetes</taxon>
        <taxon>Pseudonocardiales</taxon>
        <taxon>Pseudonocardiaceae</taxon>
        <taxon>Amycolatopsis</taxon>
    </lineage>
</organism>
<dbReference type="Proteomes" id="UP000658656">
    <property type="component" value="Unassembled WGS sequence"/>
</dbReference>
<evidence type="ECO:0000313" key="1">
    <source>
        <dbReference type="EMBL" id="GHF85209.1"/>
    </source>
</evidence>
<dbReference type="AlphaFoldDB" id="A0A8H9MFB9"/>
<protein>
    <submittedName>
        <fullName evidence="1">Uncharacterized protein</fullName>
    </submittedName>
</protein>
<gene>
    <name evidence="1" type="ORF">GCM10017566_69070</name>
</gene>
<accession>A0A8H9MFB9</accession>
<name>A0A8H9MFB9_9PSEU</name>
<comment type="caution">
    <text evidence="1">The sequence shown here is derived from an EMBL/GenBank/DDBJ whole genome shotgun (WGS) entry which is preliminary data.</text>
</comment>
<reference evidence="1" key="2">
    <citation type="submission" date="2020-09" db="EMBL/GenBank/DDBJ databases">
        <authorList>
            <person name="Sun Q."/>
            <person name="Zhou Y."/>
        </authorList>
    </citation>
    <scope>NUCLEOTIDE SEQUENCE</scope>
    <source>
        <strain evidence="1">CGMCC 4.7679</strain>
    </source>
</reference>
<sequence>MLSGLVKLVFSPTFVSTMRGTRFRVGDGTSGFSGGVTGLSVIENVGCCDVWWCDAAVVKPITAATAATPSRISRRVRHLLDGGGEGGCHGGGGGKVTTARSGC</sequence>
<evidence type="ECO:0000313" key="2">
    <source>
        <dbReference type="Proteomes" id="UP000658656"/>
    </source>
</evidence>
<reference evidence="1" key="1">
    <citation type="journal article" date="2014" name="Int. J. Syst. Evol. Microbiol.">
        <title>Complete genome sequence of Corynebacterium casei LMG S-19264T (=DSM 44701T), isolated from a smear-ripened cheese.</title>
        <authorList>
            <consortium name="US DOE Joint Genome Institute (JGI-PGF)"/>
            <person name="Walter F."/>
            <person name="Albersmeier A."/>
            <person name="Kalinowski J."/>
            <person name="Ruckert C."/>
        </authorList>
    </citation>
    <scope>NUCLEOTIDE SEQUENCE</scope>
    <source>
        <strain evidence="1">CGMCC 4.7679</strain>
    </source>
</reference>
<proteinExistence type="predicted"/>
<keyword evidence="2" id="KW-1185">Reference proteome</keyword>
<dbReference type="EMBL" id="BNAV01000018">
    <property type="protein sequence ID" value="GHF85209.1"/>
    <property type="molecule type" value="Genomic_DNA"/>
</dbReference>